<dbReference type="PANTHER" id="PTHR34211:SF3">
    <property type="entry name" value="CALCINEURIN-LIKE METALLO-PHOSPHOESTERASE SUPERFAMILY PROTEIN"/>
    <property type="match status" value="1"/>
</dbReference>
<evidence type="ECO:0000313" key="1">
    <source>
        <dbReference type="EMBL" id="KAF6140470.1"/>
    </source>
</evidence>
<protein>
    <submittedName>
        <fullName evidence="1">Uncharacterized protein</fullName>
    </submittedName>
</protein>
<dbReference type="Proteomes" id="UP000541444">
    <property type="component" value="Unassembled WGS sequence"/>
</dbReference>
<comment type="caution">
    <text evidence="1">The sequence shown here is derived from an EMBL/GenBank/DDBJ whole genome shotgun (WGS) entry which is preliminary data.</text>
</comment>
<gene>
    <name evidence="1" type="ORF">GIB67_010300</name>
</gene>
<dbReference type="EMBL" id="JACGCM010002370">
    <property type="protein sequence ID" value="KAF6140470.1"/>
    <property type="molecule type" value="Genomic_DNA"/>
</dbReference>
<dbReference type="PANTHER" id="PTHR34211">
    <property type="entry name" value="CALCINEURIN-LIKE METALLO-PHOSPHOESTERASE SUPERFAMILY PROTEIN"/>
    <property type="match status" value="1"/>
</dbReference>
<evidence type="ECO:0000313" key="2">
    <source>
        <dbReference type="Proteomes" id="UP000541444"/>
    </source>
</evidence>
<name>A0A7J7LD56_9MAGN</name>
<organism evidence="1 2">
    <name type="scientific">Kingdonia uniflora</name>
    <dbReference type="NCBI Taxonomy" id="39325"/>
    <lineage>
        <taxon>Eukaryota</taxon>
        <taxon>Viridiplantae</taxon>
        <taxon>Streptophyta</taxon>
        <taxon>Embryophyta</taxon>
        <taxon>Tracheophyta</taxon>
        <taxon>Spermatophyta</taxon>
        <taxon>Magnoliopsida</taxon>
        <taxon>Ranunculales</taxon>
        <taxon>Circaeasteraceae</taxon>
        <taxon>Kingdonia</taxon>
    </lineage>
</organism>
<accession>A0A7J7LD56</accession>
<dbReference type="AlphaFoldDB" id="A0A7J7LD56"/>
<reference evidence="1 2" key="1">
    <citation type="journal article" date="2020" name="IScience">
        <title>Genome Sequencing of the Endangered Kingdonia uniflora (Circaeasteraceae, Ranunculales) Reveals Potential Mechanisms of Evolutionary Specialization.</title>
        <authorList>
            <person name="Sun Y."/>
            <person name="Deng T."/>
            <person name="Zhang A."/>
            <person name="Moore M.J."/>
            <person name="Landis J.B."/>
            <person name="Lin N."/>
            <person name="Zhang H."/>
            <person name="Zhang X."/>
            <person name="Huang J."/>
            <person name="Zhang X."/>
            <person name="Sun H."/>
            <person name="Wang H."/>
        </authorList>
    </citation>
    <scope>NUCLEOTIDE SEQUENCE [LARGE SCALE GENOMIC DNA]</scope>
    <source>
        <strain evidence="1">TB1705</strain>
        <tissue evidence="1">Leaf</tissue>
    </source>
</reference>
<keyword evidence="2" id="KW-1185">Reference proteome</keyword>
<proteinExistence type="predicted"/>
<dbReference type="OrthoDB" id="1883418at2759"/>
<sequence length="161" mass="18951">MMMMMTMRNWRRGSMLWYLRLMKRWSKFSKLWLPNHNQAYEKPKVLNTICVVTSNTINLKMGEVDSSPSKSTSIDTPGNPIAVTIRYPNPSEFTYEKRFFCPFEYALQPPNWYKPEHIAVNKPELPSGVSELKQYDGPQCFVIPGNHDWFDGLHTFMRFMS</sequence>